<keyword evidence="1" id="KW-0560">Oxidoreductase</keyword>
<dbReference type="AlphaFoldDB" id="A0A7I7T9V4"/>
<gene>
    <name evidence="4" type="ORF">MHEL_31590</name>
</gene>
<dbReference type="InterPro" id="IPR036661">
    <property type="entry name" value="Luciferase-like_sf"/>
</dbReference>
<evidence type="ECO:0000256" key="2">
    <source>
        <dbReference type="ARBA" id="ARBA00023033"/>
    </source>
</evidence>
<feature type="domain" description="Luciferase-like" evidence="3">
    <location>
        <begin position="5"/>
        <end position="319"/>
    </location>
</feature>
<sequence>MFTEAAVNRGSSYKRRYLDLVEEAVFAEEMGFDTWGTSEHHFIGEMACTPSPEVIFTAVAMRTNTIRLRHMGRLASAVNPVLIAEQTMSEDIFSDGRVEVAFVRGNTLLQLDAFGVPLDESKARADEAMRLFVRAVSDDVFEHDGKYWGSFPPRQLTPKGVQEPHPPLFKIAQTAGSIHEARVLGMGCLTSDMWLGWEEAERLISCYTSVKDDELKPIVRRNTNVVGLIANTVRCANTNDRAMEIGERDMIMMSNIVLKDLYVQLAQRSEMYREFAMYGEIQDKINDTEWLRNCGPSVMVGDPAHLIEMIERLESIGANEVVMRIDNGPHRELMETIETIGRYVIPHFKNPKAVLRSGPVGVLPGDAHQKTSIDEYSEANRAL</sequence>
<organism evidence="4 5">
    <name type="scientific">Mycolicibacterium helvum</name>
    <dbReference type="NCBI Taxonomy" id="1534349"/>
    <lineage>
        <taxon>Bacteria</taxon>
        <taxon>Bacillati</taxon>
        <taxon>Actinomycetota</taxon>
        <taxon>Actinomycetes</taxon>
        <taxon>Mycobacteriales</taxon>
        <taxon>Mycobacteriaceae</taxon>
        <taxon>Mycolicibacterium</taxon>
    </lineage>
</organism>
<evidence type="ECO:0000313" key="5">
    <source>
        <dbReference type="Proteomes" id="UP000467148"/>
    </source>
</evidence>
<dbReference type="Pfam" id="PF00296">
    <property type="entry name" value="Bac_luciferase"/>
    <property type="match status" value="1"/>
</dbReference>
<dbReference type="InterPro" id="IPR011251">
    <property type="entry name" value="Luciferase-like_dom"/>
</dbReference>
<dbReference type="InterPro" id="IPR050766">
    <property type="entry name" value="Bact_Lucif_Oxidored"/>
</dbReference>
<reference evidence="4 5" key="1">
    <citation type="journal article" date="2019" name="Emerg. Microbes Infect.">
        <title>Comprehensive subspecies identification of 175 nontuberculous mycobacteria species based on 7547 genomic profiles.</title>
        <authorList>
            <person name="Matsumoto Y."/>
            <person name="Kinjo T."/>
            <person name="Motooka D."/>
            <person name="Nabeya D."/>
            <person name="Jung N."/>
            <person name="Uechi K."/>
            <person name="Horii T."/>
            <person name="Iida T."/>
            <person name="Fujita J."/>
            <person name="Nakamura S."/>
        </authorList>
    </citation>
    <scope>NUCLEOTIDE SEQUENCE [LARGE SCALE GENOMIC DNA]</scope>
    <source>
        <strain evidence="4 5">JCM 30396</strain>
    </source>
</reference>
<evidence type="ECO:0000313" key="4">
    <source>
        <dbReference type="EMBL" id="BBY64916.1"/>
    </source>
</evidence>
<protein>
    <submittedName>
        <fullName evidence="4">Flavin-dependent oxidoreductase</fullName>
    </submittedName>
</protein>
<evidence type="ECO:0000256" key="1">
    <source>
        <dbReference type="ARBA" id="ARBA00023002"/>
    </source>
</evidence>
<dbReference type="Gene3D" id="3.20.20.30">
    <property type="entry name" value="Luciferase-like domain"/>
    <property type="match status" value="1"/>
</dbReference>
<evidence type="ECO:0000259" key="3">
    <source>
        <dbReference type="Pfam" id="PF00296"/>
    </source>
</evidence>
<proteinExistence type="predicted"/>
<dbReference type="PANTHER" id="PTHR30137:SF8">
    <property type="entry name" value="BLR5498 PROTEIN"/>
    <property type="match status" value="1"/>
</dbReference>
<dbReference type="EMBL" id="AP022596">
    <property type="protein sequence ID" value="BBY64916.1"/>
    <property type="molecule type" value="Genomic_DNA"/>
</dbReference>
<name>A0A7I7T9V4_9MYCO</name>
<keyword evidence="5" id="KW-1185">Reference proteome</keyword>
<dbReference type="Proteomes" id="UP000467148">
    <property type="component" value="Chromosome"/>
</dbReference>
<dbReference type="GO" id="GO:0004497">
    <property type="term" value="F:monooxygenase activity"/>
    <property type="evidence" value="ECO:0007669"/>
    <property type="project" value="UniProtKB-KW"/>
</dbReference>
<accession>A0A7I7T9V4</accession>
<dbReference type="KEGG" id="mhev:MHEL_31590"/>
<dbReference type="GO" id="GO:0005829">
    <property type="term" value="C:cytosol"/>
    <property type="evidence" value="ECO:0007669"/>
    <property type="project" value="TreeGrafter"/>
</dbReference>
<dbReference type="GO" id="GO:0016705">
    <property type="term" value="F:oxidoreductase activity, acting on paired donors, with incorporation or reduction of molecular oxygen"/>
    <property type="evidence" value="ECO:0007669"/>
    <property type="project" value="InterPro"/>
</dbReference>
<dbReference type="PANTHER" id="PTHR30137">
    <property type="entry name" value="LUCIFERASE-LIKE MONOOXYGENASE"/>
    <property type="match status" value="1"/>
</dbReference>
<dbReference type="SUPFAM" id="SSF51679">
    <property type="entry name" value="Bacterial luciferase-like"/>
    <property type="match status" value="1"/>
</dbReference>
<keyword evidence="2" id="KW-0503">Monooxygenase</keyword>